<dbReference type="SUPFAM" id="SSF52540">
    <property type="entry name" value="P-loop containing nucleoside triphosphate hydrolases"/>
    <property type="match status" value="1"/>
</dbReference>
<dbReference type="Proteomes" id="UP000824890">
    <property type="component" value="Unassembled WGS sequence"/>
</dbReference>
<reference evidence="5 6" key="1">
    <citation type="submission" date="2021-05" db="EMBL/GenBank/DDBJ databases">
        <title>Genome Assembly of Synthetic Allotetraploid Brassica napus Reveals Homoeologous Exchanges between Subgenomes.</title>
        <authorList>
            <person name="Davis J.T."/>
        </authorList>
    </citation>
    <scope>NUCLEOTIDE SEQUENCE [LARGE SCALE GENOMIC DNA]</scope>
    <source>
        <strain evidence="6">cv. Da-Ae</strain>
        <tissue evidence="5">Seedling</tissue>
    </source>
</reference>
<evidence type="ECO:0000256" key="2">
    <source>
        <dbReference type="ARBA" id="ARBA00022679"/>
    </source>
</evidence>
<protein>
    <recommendedName>
        <fullName evidence="3">Sulfotransferase</fullName>
        <ecNumber evidence="3">2.8.2.-</ecNumber>
    </recommendedName>
</protein>
<comment type="similarity">
    <text evidence="1 3">Belongs to the sulfotransferase 1 family.</text>
</comment>
<accession>A0ABQ7YN06</accession>
<evidence type="ECO:0000259" key="4">
    <source>
        <dbReference type="Pfam" id="PF00685"/>
    </source>
</evidence>
<dbReference type="EC" id="2.8.2.-" evidence="3"/>
<feature type="domain" description="Sulfotransferase" evidence="4">
    <location>
        <begin position="1"/>
        <end position="132"/>
    </location>
</feature>
<name>A0ABQ7YN06_BRANA</name>
<dbReference type="EMBL" id="JAGKQM010000017">
    <property type="protein sequence ID" value="KAH0869598.1"/>
    <property type="molecule type" value="Genomic_DNA"/>
</dbReference>
<gene>
    <name evidence="5" type="ORF">HID58_076620</name>
</gene>
<sequence>MFEAYCRGVILYGPYYWEHVFNYLKGSLEDKDHILFTKYEEIIEEQSLQVKRLPEFLQLSIRQGGRREWIGGELVYLCNLSNLETNKNGTTRIGVDTNVFFRKGEVGDWKNHLIPPMAITIDEVVEGKLPGSGLIFQ</sequence>
<dbReference type="InterPro" id="IPR000863">
    <property type="entry name" value="Sulfotransferase_dom"/>
</dbReference>
<dbReference type="PANTHER" id="PTHR11783">
    <property type="entry name" value="SULFOTRANSFERASE SULT"/>
    <property type="match status" value="1"/>
</dbReference>
<evidence type="ECO:0000256" key="1">
    <source>
        <dbReference type="ARBA" id="ARBA00005771"/>
    </source>
</evidence>
<evidence type="ECO:0000256" key="3">
    <source>
        <dbReference type="RuleBase" id="RU361155"/>
    </source>
</evidence>
<dbReference type="Pfam" id="PF00685">
    <property type="entry name" value="Sulfotransfer_1"/>
    <property type="match status" value="1"/>
</dbReference>
<dbReference type="InterPro" id="IPR027417">
    <property type="entry name" value="P-loop_NTPase"/>
</dbReference>
<organism evidence="5 6">
    <name type="scientific">Brassica napus</name>
    <name type="common">Rape</name>
    <dbReference type="NCBI Taxonomy" id="3708"/>
    <lineage>
        <taxon>Eukaryota</taxon>
        <taxon>Viridiplantae</taxon>
        <taxon>Streptophyta</taxon>
        <taxon>Embryophyta</taxon>
        <taxon>Tracheophyta</taxon>
        <taxon>Spermatophyta</taxon>
        <taxon>Magnoliopsida</taxon>
        <taxon>eudicotyledons</taxon>
        <taxon>Gunneridae</taxon>
        <taxon>Pentapetalae</taxon>
        <taxon>rosids</taxon>
        <taxon>malvids</taxon>
        <taxon>Brassicales</taxon>
        <taxon>Brassicaceae</taxon>
        <taxon>Brassiceae</taxon>
        <taxon>Brassica</taxon>
    </lineage>
</organism>
<keyword evidence="2 3" id="KW-0808">Transferase</keyword>
<evidence type="ECO:0000313" key="6">
    <source>
        <dbReference type="Proteomes" id="UP000824890"/>
    </source>
</evidence>
<evidence type="ECO:0000313" key="5">
    <source>
        <dbReference type="EMBL" id="KAH0869598.1"/>
    </source>
</evidence>
<dbReference type="Gene3D" id="3.40.50.300">
    <property type="entry name" value="P-loop containing nucleotide triphosphate hydrolases"/>
    <property type="match status" value="1"/>
</dbReference>
<keyword evidence="6" id="KW-1185">Reference proteome</keyword>
<proteinExistence type="inferred from homology"/>
<comment type="caution">
    <text evidence="5">The sequence shown here is derived from an EMBL/GenBank/DDBJ whole genome shotgun (WGS) entry which is preliminary data.</text>
</comment>